<feature type="compositionally biased region" description="Basic and acidic residues" evidence="1">
    <location>
        <begin position="147"/>
        <end position="217"/>
    </location>
</feature>
<evidence type="ECO:0000313" key="5">
    <source>
        <dbReference type="Proteomes" id="UP000631694"/>
    </source>
</evidence>
<dbReference type="InterPro" id="IPR003646">
    <property type="entry name" value="SH3-like_bac-type"/>
</dbReference>
<name>A0A931I379_9HYPH</name>
<protein>
    <submittedName>
        <fullName evidence="4">SH3 domain-containing protein</fullName>
    </submittedName>
</protein>
<feature type="region of interest" description="Disordered" evidence="1">
    <location>
        <begin position="141"/>
        <end position="256"/>
    </location>
</feature>
<dbReference type="Gene3D" id="2.30.30.40">
    <property type="entry name" value="SH3 Domains"/>
    <property type="match status" value="1"/>
</dbReference>
<dbReference type="PROSITE" id="PS51781">
    <property type="entry name" value="SH3B"/>
    <property type="match status" value="1"/>
</dbReference>
<dbReference type="RefSeq" id="WP_197311538.1">
    <property type="nucleotide sequence ID" value="NZ_JADZLT010000050.1"/>
</dbReference>
<sequence>MKRRLFAMAALVASLLLPAAAEAANAYATGNVNMRAGPGTAYPKITTVQRGDAIDVYGCVAGWSWCDVNWRGARGWVSGNYIEMIYAQQRVELPRYAPRIGVPVITFGIESYWDRWYVNRPFYRERERWYRSPRWDDRPQRPPVYYDDYRPRPRNPGGDDLRRPGVPDRGQWRDDRRRDDRRVEERRRDDRRIEDRRRDDRRRDEPRRDDSRRDDNRGPNFGIGGTGMRDPSGANERRDQRDVCRQPGARNDPRCN</sequence>
<feature type="chain" id="PRO_5037611020" evidence="2">
    <location>
        <begin position="24"/>
        <end position="256"/>
    </location>
</feature>
<comment type="caution">
    <text evidence="4">The sequence shown here is derived from an EMBL/GenBank/DDBJ whole genome shotgun (WGS) entry which is preliminary data.</text>
</comment>
<organism evidence="4 5">
    <name type="scientific">Methylobrevis albus</name>
    <dbReference type="NCBI Taxonomy" id="2793297"/>
    <lineage>
        <taxon>Bacteria</taxon>
        <taxon>Pseudomonadati</taxon>
        <taxon>Pseudomonadota</taxon>
        <taxon>Alphaproteobacteria</taxon>
        <taxon>Hyphomicrobiales</taxon>
        <taxon>Pleomorphomonadaceae</taxon>
        <taxon>Methylobrevis</taxon>
    </lineage>
</organism>
<feature type="signal peptide" evidence="2">
    <location>
        <begin position="1"/>
        <end position="23"/>
    </location>
</feature>
<evidence type="ECO:0000256" key="2">
    <source>
        <dbReference type="SAM" id="SignalP"/>
    </source>
</evidence>
<evidence type="ECO:0000313" key="4">
    <source>
        <dbReference type="EMBL" id="MBH0238473.1"/>
    </source>
</evidence>
<dbReference type="AlphaFoldDB" id="A0A931I379"/>
<accession>A0A931I379</accession>
<feature type="compositionally biased region" description="Basic and acidic residues" evidence="1">
    <location>
        <begin position="235"/>
        <end position="244"/>
    </location>
</feature>
<keyword evidence="5" id="KW-1185">Reference proteome</keyword>
<keyword evidence="2" id="KW-0732">Signal</keyword>
<feature type="domain" description="SH3b" evidence="3">
    <location>
        <begin position="21"/>
        <end position="86"/>
    </location>
</feature>
<proteinExistence type="predicted"/>
<dbReference type="EMBL" id="JADZLT010000050">
    <property type="protein sequence ID" value="MBH0238473.1"/>
    <property type="molecule type" value="Genomic_DNA"/>
</dbReference>
<evidence type="ECO:0000259" key="3">
    <source>
        <dbReference type="PROSITE" id="PS51781"/>
    </source>
</evidence>
<gene>
    <name evidence="4" type="ORF">I5731_11620</name>
</gene>
<dbReference type="SMART" id="SM00287">
    <property type="entry name" value="SH3b"/>
    <property type="match status" value="1"/>
</dbReference>
<evidence type="ECO:0000256" key="1">
    <source>
        <dbReference type="SAM" id="MobiDB-lite"/>
    </source>
</evidence>
<dbReference type="Pfam" id="PF08239">
    <property type="entry name" value="SH3_3"/>
    <property type="match status" value="1"/>
</dbReference>
<reference evidence="4" key="1">
    <citation type="submission" date="2020-12" db="EMBL/GenBank/DDBJ databases">
        <title>Methylobrevis albus sp. nov., isolated from fresh water lack sediment.</title>
        <authorList>
            <person name="Zou Q."/>
        </authorList>
    </citation>
    <scope>NUCLEOTIDE SEQUENCE</scope>
    <source>
        <strain evidence="4">L22</strain>
    </source>
</reference>
<dbReference type="Proteomes" id="UP000631694">
    <property type="component" value="Unassembled WGS sequence"/>
</dbReference>